<evidence type="ECO:0000313" key="1">
    <source>
        <dbReference type="EMBL" id="KAG7043395.1"/>
    </source>
</evidence>
<gene>
    <name evidence="1" type="ORF">JMJ77_003101</name>
</gene>
<sequence>MISFPSRQLCKVLTLFRPRWTWYYIRPCDTAYLYIPLHLVSGMQLQGTGYEMNTRNATTSAQF</sequence>
<reference evidence="1" key="1">
    <citation type="submission" date="2021-05" db="EMBL/GenBank/DDBJ databases">
        <title>Comparative genomics of three Colletotrichum scovillei strains and genetic complementation revealed genes involved fungal growth and virulence on chili pepper.</title>
        <authorList>
            <person name="Hsieh D.-K."/>
            <person name="Chuang S.-C."/>
            <person name="Chen C.-Y."/>
            <person name="Chao Y.-T."/>
            <person name="Lu M.-Y.J."/>
            <person name="Lee M.-H."/>
            <person name="Shih M.-C."/>
        </authorList>
    </citation>
    <scope>NUCLEOTIDE SEQUENCE</scope>
    <source>
        <strain evidence="1">Coll-153</strain>
    </source>
</reference>
<protein>
    <submittedName>
        <fullName evidence="1">Uncharacterized protein</fullName>
    </submittedName>
</protein>
<dbReference type="Proteomes" id="UP000699042">
    <property type="component" value="Unassembled WGS sequence"/>
</dbReference>
<dbReference type="AlphaFoldDB" id="A0A9P7QWD5"/>
<organism evidence="1 2">
    <name type="scientific">Colletotrichum scovillei</name>
    <dbReference type="NCBI Taxonomy" id="1209932"/>
    <lineage>
        <taxon>Eukaryota</taxon>
        <taxon>Fungi</taxon>
        <taxon>Dikarya</taxon>
        <taxon>Ascomycota</taxon>
        <taxon>Pezizomycotina</taxon>
        <taxon>Sordariomycetes</taxon>
        <taxon>Hypocreomycetidae</taxon>
        <taxon>Glomerellales</taxon>
        <taxon>Glomerellaceae</taxon>
        <taxon>Colletotrichum</taxon>
        <taxon>Colletotrichum acutatum species complex</taxon>
    </lineage>
</organism>
<keyword evidence="2" id="KW-1185">Reference proteome</keyword>
<comment type="caution">
    <text evidence="1">The sequence shown here is derived from an EMBL/GenBank/DDBJ whole genome shotgun (WGS) entry which is preliminary data.</text>
</comment>
<accession>A0A9P7QWD5</accession>
<dbReference type="EMBL" id="JAESDN010000012">
    <property type="protein sequence ID" value="KAG7043395.1"/>
    <property type="molecule type" value="Genomic_DNA"/>
</dbReference>
<evidence type="ECO:0000313" key="2">
    <source>
        <dbReference type="Proteomes" id="UP000699042"/>
    </source>
</evidence>
<name>A0A9P7QWD5_9PEZI</name>
<proteinExistence type="predicted"/>